<dbReference type="InterPro" id="IPR018490">
    <property type="entry name" value="cNMP-bd_dom_sf"/>
</dbReference>
<dbReference type="InterPro" id="IPR000595">
    <property type="entry name" value="cNMP-bd_dom"/>
</dbReference>
<dbReference type="SUPFAM" id="SSF54637">
    <property type="entry name" value="Thioesterase/thiol ester dehydrase-isomerase"/>
    <property type="match status" value="2"/>
</dbReference>
<evidence type="ECO:0000259" key="4">
    <source>
        <dbReference type="PROSITE" id="PS50042"/>
    </source>
</evidence>
<dbReference type="Proteomes" id="UP000824890">
    <property type="component" value="Unassembled WGS sequence"/>
</dbReference>
<feature type="compositionally biased region" description="Polar residues" evidence="3">
    <location>
        <begin position="535"/>
        <end position="545"/>
    </location>
</feature>
<comment type="similarity">
    <text evidence="1">Belongs to the C/M/P thioester hydrolase family.</text>
</comment>
<keyword evidence="2" id="KW-0378">Hydrolase</keyword>
<evidence type="ECO:0000256" key="3">
    <source>
        <dbReference type="SAM" id="MobiDB-lite"/>
    </source>
</evidence>
<comment type="caution">
    <text evidence="5">The sequence shown here is derived from an EMBL/GenBank/DDBJ whole genome shotgun (WGS) entry which is preliminary data.</text>
</comment>
<dbReference type="InterPro" id="IPR025652">
    <property type="entry name" value="TesB_C"/>
</dbReference>
<accession>A0ABQ8DZ29</accession>
<dbReference type="Gene3D" id="2.40.160.210">
    <property type="entry name" value="Acyl-CoA thioesterase, double hotdog domain"/>
    <property type="match status" value="1"/>
</dbReference>
<dbReference type="Pfam" id="PF13622">
    <property type="entry name" value="4HBT_3"/>
    <property type="match status" value="1"/>
</dbReference>
<dbReference type="PANTHER" id="PTHR11066">
    <property type="entry name" value="ACYL-COA THIOESTERASE"/>
    <property type="match status" value="1"/>
</dbReference>
<gene>
    <name evidence="5" type="ORF">HID58_010813</name>
</gene>
<dbReference type="InterPro" id="IPR014710">
    <property type="entry name" value="RmlC-like_jellyroll"/>
</dbReference>
<organism evidence="5 6">
    <name type="scientific">Brassica napus</name>
    <name type="common">Rape</name>
    <dbReference type="NCBI Taxonomy" id="3708"/>
    <lineage>
        <taxon>Eukaryota</taxon>
        <taxon>Viridiplantae</taxon>
        <taxon>Streptophyta</taxon>
        <taxon>Embryophyta</taxon>
        <taxon>Tracheophyta</taxon>
        <taxon>Spermatophyta</taxon>
        <taxon>Magnoliopsida</taxon>
        <taxon>eudicotyledons</taxon>
        <taxon>Gunneridae</taxon>
        <taxon>Pentapetalae</taxon>
        <taxon>rosids</taxon>
        <taxon>malvids</taxon>
        <taxon>Brassicales</taxon>
        <taxon>Brassicaceae</taxon>
        <taxon>Brassiceae</taxon>
        <taxon>Brassica</taxon>
    </lineage>
</organism>
<keyword evidence="6" id="KW-1185">Reference proteome</keyword>
<dbReference type="PROSITE" id="PS50042">
    <property type="entry name" value="CNMP_BINDING_3"/>
    <property type="match status" value="1"/>
</dbReference>
<dbReference type="SMART" id="SM00100">
    <property type="entry name" value="cNMP"/>
    <property type="match status" value="1"/>
</dbReference>
<proteinExistence type="inferred from homology"/>
<sequence>MPILNLRYTTRGGYTIVITSPTKSIGWNWMIDFCRSVKRSTMNTESVVELLGKVPLLQRLTSLSLKIIAQVVVFKRYERGDYVVRRDEEVEGVYFLLQGQAQVLGSADDSSEFLLKPFDFFGRGIFGNVYSADVVALSQLTCLLLMSHHCSLLDTNPISDPDQDLDTPCLVERILSLDPLDLTLFRGFTIPNAPTFGKVFGGQLVGQALAAATNTVESTKIVHNLHSYFLLVGDITIPILYEVNHLRDGNNFATRRVDARQKGKTIFILFASFQREQQGFDHQESNMPLMSPPETLVTREEMIERRMTDPLLPRDYRNKIAAEKILTWPIDIRFCEPSYYTEQTKSPPRLNYWFRARGKLSDDQALHRCVVAFASDLIFACIGLNPHRKKGMSAAALSLDHSLWFHRPLRADDWLLFVMVNPTSFQSRGLTTGEMFNRKGELVVSLTQEALLKEAGFSKIGKESMAESESEQELIDEGELEKMEWEVREMAKKIREYRKTLPDNLRNTLDSALSSSHSFFPSISSGSDPLPSSSQRLTIAPGTQDQDCEQKLIQLKETVSRNAANMPKVIKRVRECVERIHRLDSLGGRTIHPAFTRRRLN</sequence>
<evidence type="ECO:0000256" key="2">
    <source>
        <dbReference type="ARBA" id="ARBA00022801"/>
    </source>
</evidence>
<feature type="compositionally biased region" description="Low complexity" evidence="3">
    <location>
        <begin position="520"/>
        <end position="534"/>
    </location>
</feature>
<dbReference type="InterPro" id="IPR029069">
    <property type="entry name" value="HotDog_dom_sf"/>
</dbReference>
<dbReference type="NCBIfam" id="TIGR00189">
    <property type="entry name" value="tesB"/>
    <property type="match status" value="1"/>
</dbReference>
<dbReference type="Pfam" id="PF02551">
    <property type="entry name" value="Acyl_CoA_thio"/>
    <property type="match status" value="1"/>
</dbReference>
<dbReference type="InterPro" id="IPR049449">
    <property type="entry name" value="TesB_ACOT8-like_N"/>
</dbReference>
<dbReference type="SUPFAM" id="SSF51206">
    <property type="entry name" value="cAMP-binding domain-like"/>
    <property type="match status" value="1"/>
</dbReference>
<feature type="domain" description="Cyclic nucleotide-binding" evidence="4">
    <location>
        <begin position="56"/>
        <end position="122"/>
    </location>
</feature>
<evidence type="ECO:0000313" key="6">
    <source>
        <dbReference type="Proteomes" id="UP000824890"/>
    </source>
</evidence>
<dbReference type="InterPro" id="IPR042171">
    <property type="entry name" value="Acyl-CoA_hotdog"/>
</dbReference>
<dbReference type="InterPro" id="IPR003703">
    <property type="entry name" value="Acyl_CoA_thio"/>
</dbReference>
<dbReference type="CDD" id="cd03444">
    <property type="entry name" value="Thioesterase_II_repeat1"/>
    <property type="match status" value="1"/>
</dbReference>
<protein>
    <recommendedName>
        <fullName evidence="4">Cyclic nucleotide-binding domain-containing protein</fullName>
    </recommendedName>
</protein>
<dbReference type="Gene3D" id="2.60.120.10">
    <property type="entry name" value="Jelly Rolls"/>
    <property type="match status" value="1"/>
</dbReference>
<feature type="region of interest" description="Disordered" evidence="3">
    <location>
        <begin position="520"/>
        <end position="545"/>
    </location>
</feature>
<evidence type="ECO:0000313" key="5">
    <source>
        <dbReference type="EMBL" id="KAH0933696.1"/>
    </source>
</evidence>
<name>A0ABQ8DZ29_BRANA</name>
<dbReference type="CDD" id="cd03445">
    <property type="entry name" value="Thioesterase_II_repeat2"/>
    <property type="match status" value="1"/>
</dbReference>
<dbReference type="Pfam" id="PF00027">
    <property type="entry name" value="cNMP_binding"/>
    <property type="match status" value="1"/>
</dbReference>
<dbReference type="PANTHER" id="PTHR11066:SF56">
    <property type="entry name" value="ACYL-COA HYDROLASE 1"/>
    <property type="match status" value="1"/>
</dbReference>
<evidence type="ECO:0000256" key="1">
    <source>
        <dbReference type="ARBA" id="ARBA00006538"/>
    </source>
</evidence>
<reference evidence="5 6" key="1">
    <citation type="submission" date="2021-05" db="EMBL/GenBank/DDBJ databases">
        <title>Genome Assembly of Synthetic Allotetraploid Brassica napus Reveals Homoeologous Exchanges between Subgenomes.</title>
        <authorList>
            <person name="Davis J.T."/>
        </authorList>
    </citation>
    <scope>NUCLEOTIDE SEQUENCE [LARGE SCALE GENOMIC DNA]</scope>
    <source>
        <strain evidence="6">cv. Da-Ae</strain>
        <tissue evidence="5">Seedling</tissue>
    </source>
</reference>
<dbReference type="CDD" id="cd00038">
    <property type="entry name" value="CAP_ED"/>
    <property type="match status" value="1"/>
</dbReference>
<dbReference type="EMBL" id="JAGKQM010000003">
    <property type="protein sequence ID" value="KAH0933696.1"/>
    <property type="molecule type" value="Genomic_DNA"/>
</dbReference>